<reference evidence="1 2" key="1">
    <citation type="submission" date="2013-12" db="EMBL/GenBank/DDBJ databases">
        <title>Comparative genomics of Petrotoga isolates.</title>
        <authorList>
            <person name="Nesbo C.L."/>
            <person name="Charchuk R."/>
            <person name="Chow K."/>
        </authorList>
    </citation>
    <scope>NUCLEOTIDE SEQUENCE [LARGE SCALE GENOMIC DNA]</scope>
    <source>
        <strain evidence="1 2">DSM 13574</strain>
    </source>
</reference>
<name>A0A2K1P173_9BACT</name>
<dbReference type="AlphaFoldDB" id="A0A2K1P173"/>
<organism evidence="1 2">
    <name type="scientific">Petrotoga olearia DSM 13574</name>
    <dbReference type="NCBI Taxonomy" id="1122955"/>
    <lineage>
        <taxon>Bacteria</taxon>
        <taxon>Thermotogati</taxon>
        <taxon>Thermotogota</taxon>
        <taxon>Thermotogae</taxon>
        <taxon>Petrotogales</taxon>
        <taxon>Petrotogaceae</taxon>
        <taxon>Petrotoga</taxon>
    </lineage>
</organism>
<comment type="caution">
    <text evidence="1">The sequence shown here is derived from an EMBL/GenBank/DDBJ whole genome shotgun (WGS) entry which is preliminary data.</text>
</comment>
<evidence type="ECO:0000313" key="2">
    <source>
        <dbReference type="Proteomes" id="UP000236434"/>
    </source>
</evidence>
<protein>
    <submittedName>
        <fullName evidence="1">Uncharacterized protein</fullName>
    </submittedName>
</protein>
<accession>A0A2K1P173</accession>
<evidence type="ECO:0000313" key="1">
    <source>
        <dbReference type="EMBL" id="PNR96526.1"/>
    </source>
</evidence>
<proteinExistence type="predicted"/>
<dbReference type="Proteomes" id="UP000236434">
    <property type="component" value="Unassembled WGS sequence"/>
</dbReference>
<dbReference type="EMBL" id="AZRL01000012">
    <property type="protein sequence ID" value="PNR96526.1"/>
    <property type="molecule type" value="Genomic_DNA"/>
</dbReference>
<sequence>MRGEIIEERIDPYLKTGWDFGYVIKTPTERILLRKQKKFDTSTQFMLK</sequence>
<gene>
    <name evidence="1" type="ORF">X929_04145</name>
</gene>